<dbReference type="EMBL" id="JABBPN010000002">
    <property type="protein sequence ID" value="NMO94717.1"/>
    <property type="molecule type" value="Genomic_DNA"/>
</dbReference>
<accession>A0A848M1I0</accession>
<gene>
    <name evidence="2" type="ORF">HII30_02795</name>
</gene>
<keyword evidence="2" id="KW-0413">Isomerase</keyword>
<keyword evidence="3" id="KW-1185">Reference proteome</keyword>
<dbReference type="InterPro" id="IPR036237">
    <property type="entry name" value="Xyl_isomerase-like_sf"/>
</dbReference>
<dbReference type="GO" id="GO:0016853">
    <property type="term" value="F:isomerase activity"/>
    <property type="evidence" value="ECO:0007669"/>
    <property type="project" value="UniProtKB-KW"/>
</dbReference>
<protein>
    <submittedName>
        <fullName evidence="2">Sugar phosphate isomerase/epimerase</fullName>
    </submittedName>
</protein>
<dbReference type="PANTHER" id="PTHR12110">
    <property type="entry name" value="HYDROXYPYRUVATE ISOMERASE"/>
    <property type="match status" value="1"/>
</dbReference>
<dbReference type="Gene3D" id="3.20.20.150">
    <property type="entry name" value="Divalent-metal-dependent TIM barrel enzymes"/>
    <property type="match status" value="1"/>
</dbReference>
<sequence length="313" mass="35744">MKQGYSFSTMWNLRRHQSGKDMINEIKGLGFAQVELNYNVTEELLADIRPMVDQGDIIVSSVHNVFPFIADRDYDTDSVMLGFDDPIKRQKAVDLLKKSADYADSLGAKAVVVHPGEVPFDDNIDAILKKLWVEKGRESKEYQTLWGEMLARRNELAPIHVTRIRESLEDVCSYIEQKGYDVRIGIETRSRCNQIPTLQEANQIITELGGDRVGIWYDIGHGTMMGRMGLYDNEQEILELKDKVLGVHIHETVGIVDHWCPYIHSEDLEGFDVFLPVIAAAPIKVYELRAPCEAQQIERSYQIMKGKMDQLQL</sequence>
<dbReference type="SUPFAM" id="SSF51658">
    <property type="entry name" value="Xylose isomerase-like"/>
    <property type="match status" value="1"/>
</dbReference>
<dbReference type="Proteomes" id="UP000565468">
    <property type="component" value="Unassembled WGS sequence"/>
</dbReference>
<feature type="domain" description="Xylose isomerase-like TIM barrel" evidence="1">
    <location>
        <begin position="25"/>
        <end position="253"/>
    </location>
</feature>
<evidence type="ECO:0000313" key="3">
    <source>
        <dbReference type="Proteomes" id="UP000565468"/>
    </source>
</evidence>
<evidence type="ECO:0000259" key="1">
    <source>
        <dbReference type="Pfam" id="PF01261"/>
    </source>
</evidence>
<evidence type="ECO:0000313" key="2">
    <source>
        <dbReference type="EMBL" id="NMO94717.1"/>
    </source>
</evidence>
<name>A0A848M1I0_PAELE</name>
<dbReference type="InterPro" id="IPR050312">
    <property type="entry name" value="IolE/XylAMocC-like"/>
</dbReference>
<reference evidence="2 3" key="1">
    <citation type="submission" date="2020-04" db="EMBL/GenBank/DDBJ databases">
        <title>Paenibacillus algicola sp. nov., a novel marine bacterium producing alginate lyase.</title>
        <authorList>
            <person name="Huang H."/>
        </authorList>
    </citation>
    <scope>NUCLEOTIDE SEQUENCE [LARGE SCALE GENOMIC DNA]</scope>
    <source>
        <strain evidence="2 3">L7-75</strain>
    </source>
</reference>
<dbReference type="PANTHER" id="PTHR12110:SF53">
    <property type="entry name" value="BLR5974 PROTEIN"/>
    <property type="match status" value="1"/>
</dbReference>
<organism evidence="2 3">
    <name type="scientific">Paenibacillus lemnae</name>
    <dbReference type="NCBI Taxonomy" id="1330551"/>
    <lineage>
        <taxon>Bacteria</taxon>
        <taxon>Bacillati</taxon>
        <taxon>Bacillota</taxon>
        <taxon>Bacilli</taxon>
        <taxon>Bacillales</taxon>
        <taxon>Paenibacillaceae</taxon>
        <taxon>Paenibacillus</taxon>
    </lineage>
</organism>
<dbReference type="RefSeq" id="WP_169503412.1">
    <property type="nucleotide sequence ID" value="NZ_JABBPN010000002.1"/>
</dbReference>
<dbReference type="InterPro" id="IPR013022">
    <property type="entry name" value="Xyl_isomerase-like_TIM-brl"/>
</dbReference>
<dbReference type="Pfam" id="PF01261">
    <property type="entry name" value="AP_endonuc_2"/>
    <property type="match status" value="1"/>
</dbReference>
<dbReference type="AlphaFoldDB" id="A0A848M1I0"/>
<proteinExistence type="predicted"/>
<comment type="caution">
    <text evidence="2">The sequence shown here is derived from an EMBL/GenBank/DDBJ whole genome shotgun (WGS) entry which is preliminary data.</text>
</comment>